<evidence type="ECO:0000256" key="4">
    <source>
        <dbReference type="SAM" id="SignalP"/>
    </source>
</evidence>
<feature type="non-terminal residue" evidence="6">
    <location>
        <position position="1"/>
    </location>
</feature>
<keyword evidence="3" id="KW-1133">Transmembrane helix</keyword>
<gene>
    <name evidence="6" type="ORF">BOX15_Mlig017635g1</name>
</gene>
<comment type="caution">
    <text evidence="6">The sequence shown here is derived from an EMBL/GenBank/DDBJ whole genome shotgun (WGS) entry which is preliminary data.</text>
</comment>
<dbReference type="OrthoDB" id="6846267at2759"/>
<dbReference type="InterPro" id="IPR029058">
    <property type="entry name" value="AB_hydrolase_fold"/>
</dbReference>
<reference evidence="6 7" key="1">
    <citation type="submission" date="2017-06" db="EMBL/GenBank/DDBJ databases">
        <title>A platform for efficient transgenesis in Macrostomum lignano, a flatworm model organism for stem cell research.</title>
        <authorList>
            <person name="Berezikov E."/>
        </authorList>
    </citation>
    <scope>NUCLEOTIDE SEQUENCE [LARGE SCALE GENOMIC DNA]</scope>
    <source>
        <strain evidence="6">DV1</strain>
        <tissue evidence="6">Whole organism</tissue>
    </source>
</reference>
<dbReference type="PROSITE" id="PS00941">
    <property type="entry name" value="CARBOXYLESTERASE_B_2"/>
    <property type="match status" value="1"/>
</dbReference>
<feature type="transmembrane region" description="Helical" evidence="3">
    <location>
        <begin position="652"/>
        <end position="676"/>
    </location>
</feature>
<dbReference type="Proteomes" id="UP000215902">
    <property type="component" value="Unassembled WGS sequence"/>
</dbReference>
<keyword evidence="2 4" id="KW-0732">Signal</keyword>
<dbReference type="AlphaFoldDB" id="A0A267GXX9"/>
<keyword evidence="3" id="KW-0812">Transmembrane</keyword>
<keyword evidence="3" id="KW-0472">Membrane</keyword>
<dbReference type="InterPro" id="IPR002018">
    <property type="entry name" value="CarbesteraseB"/>
</dbReference>
<accession>A0A267GXX9</accession>
<dbReference type="Pfam" id="PF00135">
    <property type="entry name" value="COesterase"/>
    <property type="match status" value="1"/>
</dbReference>
<dbReference type="SUPFAM" id="SSF53474">
    <property type="entry name" value="alpha/beta-Hydrolases"/>
    <property type="match status" value="1"/>
</dbReference>
<evidence type="ECO:0000256" key="1">
    <source>
        <dbReference type="ARBA" id="ARBA00005964"/>
    </source>
</evidence>
<evidence type="ECO:0000256" key="3">
    <source>
        <dbReference type="SAM" id="Phobius"/>
    </source>
</evidence>
<feature type="chain" id="PRO_5012673022" description="Carboxylesterase type B domain-containing protein" evidence="4">
    <location>
        <begin position="26"/>
        <end position="710"/>
    </location>
</feature>
<sequence>NMTLTGLLGSMLLLVLAMPLQMALAQYWWNWEAVLQGFMTPYFTPVPNSRFTHTPYITSLSPNEYDVIVNVPKAGMGAYIGHSGWVDYDYTWTQWPAPKGRFVNYFLGIPYAAPPVNDQRFRIPRPAFLDVRHAWQAKRYRSACMQNPAYMQERIPGFNDFNEDCLYLNLFYPNNTYEPQTMLYPVLIFIHGGDFAHGSAHLYPGHALASQGAVVVTFNYRLGVFGFLSTGDFASTGNYGLWDQIEAMKWVRDNIRYFRGDPSSVTLTGEGSGADSVGIHLVSPVSRELGLFHRVALMSGSDLGAWSVNNPLLVRTMDYAKELAKRLGCSTRDTYYMVYCIRYLHPDSAAMLSAASAVKPHHPASPYVWTPVVDGEVGLIPREPVVERSQGRFAAPPAIMGFTHDELAKDADRRLREWGITPLSSGADFTDSDFAKAIEKFLDYLKVRHMNDTYEEVFFRYNWWSQPDNMTARREQFIALISDWGVRSGLDYAIKMHSQRQPITYAYEFAYRGLNDSTPKPFGIYQGTTSQFLFGLPFMNTSWWRELLTPQPPPTLFPWDRILDYNMSEFVMQMWVNFMRYENPTPYENRNFSWLPYTLHEQSYAHLFINASNRRAYRPNQMAFWRQRYELVAEPIEPVPTEFPYPLYEAQIATYVLGIVLFICLIALVGIIVLLVRTQRYDPDTYVPPEDAFSDAFRQDFISAKNESQI</sequence>
<dbReference type="STRING" id="282301.A0A267GXX9"/>
<dbReference type="InterPro" id="IPR019819">
    <property type="entry name" value="Carboxylesterase_B_CS"/>
</dbReference>
<evidence type="ECO:0000256" key="2">
    <source>
        <dbReference type="ARBA" id="ARBA00022729"/>
    </source>
</evidence>
<name>A0A267GXX9_9PLAT</name>
<dbReference type="PANTHER" id="PTHR43903">
    <property type="entry name" value="NEUROLIGIN"/>
    <property type="match status" value="1"/>
</dbReference>
<protein>
    <recommendedName>
        <fullName evidence="5">Carboxylesterase type B domain-containing protein</fullName>
    </recommendedName>
</protein>
<organism evidence="6 7">
    <name type="scientific">Macrostomum lignano</name>
    <dbReference type="NCBI Taxonomy" id="282301"/>
    <lineage>
        <taxon>Eukaryota</taxon>
        <taxon>Metazoa</taxon>
        <taxon>Spiralia</taxon>
        <taxon>Lophotrochozoa</taxon>
        <taxon>Platyhelminthes</taxon>
        <taxon>Rhabditophora</taxon>
        <taxon>Macrostomorpha</taxon>
        <taxon>Macrostomida</taxon>
        <taxon>Macrostomidae</taxon>
        <taxon>Macrostomum</taxon>
    </lineage>
</organism>
<feature type="signal peptide" evidence="4">
    <location>
        <begin position="1"/>
        <end position="25"/>
    </location>
</feature>
<evidence type="ECO:0000313" key="7">
    <source>
        <dbReference type="Proteomes" id="UP000215902"/>
    </source>
</evidence>
<evidence type="ECO:0000259" key="5">
    <source>
        <dbReference type="Pfam" id="PF00135"/>
    </source>
</evidence>
<dbReference type="Gene3D" id="3.40.50.1820">
    <property type="entry name" value="alpha/beta hydrolase"/>
    <property type="match status" value="1"/>
</dbReference>
<comment type="similarity">
    <text evidence="1">Belongs to the type-B carboxylesterase/lipase family.</text>
</comment>
<dbReference type="InterPro" id="IPR051093">
    <property type="entry name" value="Neuroligin/BSAL"/>
</dbReference>
<proteinExistence type="inferred from homology"/>
<feature type="domain" description="Carboxylesterase type B" evidence="5">
    <location>
        <begin position="102"/>
        <end position="625"/>
    </location>
</feature>
<dbReference type="EMBL" id="NIVC01000126">
    <property type="protein sequence ID" value="PAA90149.1"/>
    <property type="molecule type" value="Genomic_DNA"/>
</dbReference>
<evidence type="ECO:0000313" key="6">
    <source>
        <dbReference type="EMBL" id="PAA90149.1"/>
    </source>
</evidence>
<keyword evidence="7" id="KW-1185">Reference proteome</keyword>